<evidence type="ECO:0000313" key="1">
    <source>
        <dbReference type="EMBL" id="GEU36425.1"/>
    </source>
</evidence>
<organism evidence="1">
    <name type="scientific">Tanacetum cinerariifolium</name>
    <name type="common">Dalmatian daisy</name>
    <name type="synonym">Chrysanthemum cinerariifolium</name>
    <dbReference type="NCBI Taxonomy" id="118510"/>
    <lineage>
        <taxon>Eukaryota</taxon>
        <taxon>Viridiplantae</taxon>
        <taxon>Streptophyta</taxon>
        <taxon>Embryophyta</taxon>
        <taxon>Tracheophyta</taxon>
        <taxon>Spermatophyta</taxon>
        <taxon>Magnoliopsida</taxon>
        <taxon>eudicotyledons</taxon>
        <taxon>Gunneridae</taxon>
        <taxon>Pentapetalae</taxon>
        <taxon>asterids</taxon>
        <taxon>campanulids</taxon>
        <taxon>Asterales</taxon>
        <taxon>Asteraceae</taxon>
        <taxon>Asteroideae</taxon>
        <taxon>Anthemideae</taxon>
        <taxon>Anthemidinae</taxon>
        <taxon>Tanacetum</taxon>
    </lineage>
</organism>
<dbReference type="AlphaFoldDB" id="A0A6L2JKL7"/>
<reference evidence="1" key="1">
    <citation type="journal article" date="2019" name="Sci. Rep.">
        <title>Draft genome of Tanacetum cinerariifolium, the natural source of mosquito coil.</title>
        <authorList>
            <person name="Yamashiro T."/>
            <person name="Shiraishi A."/>
            <person name="Satake H."/>
            <person name="Nakayama K."/>
        </authorList>
    </citation>
    <scope>NUCLEOTIDE SEQUENCE</scope>
</reference>
<dbReference type="EMBL" id="BKCJ010000809">
    <property type="protein sequence ID" value="GEU36425.1"/>
    <property type="molecule type" value="Genomic_DNA"/>
</dbReference>
<name>A0A6L2JKL7_TANCI</name>
<protein>
    <submittedName>
        <fullName evidence="1">Uncharacterized protein</fullName>
    </submittedName>
</protein>
<proteinExistence type="predicted"/>
<sequence length="197" mass="22019">MVLLEFVSKSKWKARNRSCLGTRRSFIPVDYFSNCHIAKVLVKAGLSRVWDLDGFHPELVGDNVEGSFSFCFPDRITLPSELSFFVPDPTPEDLARKLLLLRDLFEDPPSKVVEDVIFVSVTSPTTLVAPPNLPLSGPLQSPNAVQRHTSSFQDVMVDQSDPHKRYLAQYFFSYYSDLGNLDISSGFEDVRQGGGGD</sequence>
<gene>
    <name evidence="1" type="ORF">Tci_008403</name>
</gene>
<accession>A0A6L2JKL7</accession>
<comment type="caution">
    <text evidence="1">The sequence shown here is derived from an EMBL/GenBank/DDBJ whole genome shotgun (WGS) entry which is preliminary data.</text>
</comment>